<name>A0A151HF53_TOXGO</name>
<sequence length="112" mass="12791">FFHTLGRRGAHSPFFDPGASQRHPFQRLFEEMLGAGPEAGRGEGRSPLSEGDKGRIRRRQSVSSPVVRGLWEQVKVTARAVWNVFLLRVKLKLLDRLINAVIRVVLRLLHKR</sequence>
<feature type="compositionally biased region" description="Basic residues" evidence="1">
    <location>
        <begin position="1"/>
        <end position="10"/>
    </location>
</feature>
<comment type="caution">
    <text evidence="2">The sequence shown here is derived from an EMBL/GenBank/DDBJ whole genome shotgun (WGS) entry which is preliminary data.</text>
</comment>
<proteinExistence type="predicted"/>
<dbReference type="VEuPathDB" id="ToxoDB:TGPRC2_214530B"/>
<feature type="region of interest" description="Disordered" evidence="1">
    <location>
        <begin position="1"/>
        <end position="21"/>
    </location>
</feature>
<feature type="non-terminal residue" evidence="2">
    <location>
        <position position="1"/>
    </location>
</feature>
<protein>
    <submittedName>
        <fullName evidence="2">DnaJ domain-containing protein</fullName>
    </submittedName>
</protein>
<dbReference type="AlphaFoldDB" id="A0A151HF53"/>
<evidence type="ECO:0000313" key="2">
    <source>
        <dbReference type="EMBL" id="KYK67950.1"/>
    </source>
</evidence>
<evidence type="ECO:0000256" key="1">
    <source>
        <dbReference type="SAM" id="MobiDB-lite"/>
    </source>
</evidence>
<accession>A0A151HF53</accession>
<dbReference type="Proteomes" id="UP000075225">
    <property type="component" value="Unassembled WGS sequence"/>
</dbReference>
<evidence type="ECO:0000313" key="3">
    <source>
        <dbReference type="Proteomes" id="UP000075225"/>
    </source>
</evidence>
<organism evidence="2 3">
    <name type="scientific">Toxoplasma gondii TgCatPRC2</name>
    <dbReference type="NCBI Taxonomy" id="1130821"/>
    <lineage>
        <taxon>Eukaryota</taxon>
        <taxon>Sar</taxon>
        <taxon>Alveolata</taxon>
        <taxon>Apicomplexa</taxon>
        <taxon>Conoidasida</taxon>
        <taxon>Coccidia</taxon>
        <taxon>Eucoccidiorida</taxon>
        <taxon>Eimeriorina</taxon>
        <taxon>Sarcocystidae</taxon>
        <taxon>Toxoplasma</taxon>
    </lineage>
</organism>
<feature type="region of interest" description="Disordered" evidence="1">
    <location>
        <begin position="36"/>
        <end position="62"/>
    </location>
</feature>
<reference evidence="3" key="1">
    <citation type="submission" date="2016-03" db="EMBL/GenBank/DDBJ databases">
        <authorList>
            <person name="Sibley D."/>
            <person name="Venepally P."/>
            <person name="Karamycheva S."/>
            <person name="Hadjithomas M."/>
            <person name="Khan A."/>
            <person name="Brunk B."/>
            <person name="Roos D."/>
            <person name="Caler E."/>
            <person name="Lorenzi H."/>
        </authorList>
    </citation>
    <scope>NUCLEOTIDE SEQUENCE [LARGE SCALE GENOMIC DNA]</scope>
    <source>
        <strain evidence="3">TgCatPRC2</strain>
    </source>
</reference>
<dbReference type="EMBL" id="AHZP02001246">
    <property type="protein sequence ID" value="KYK67950.1"/>
    <property type="molecule type" value="Genomic_DNA"/>
</dbReference>
<gene>
    <name evidence="2" type="ORF">TGPRC2_214530B</name>
</gene>
<feature type="compositionally biased region" description="Basic and acidic residues" evidence="1">
    <location>
        <begin position="40"/>
        <end position="54"/>
    </location>
</feature>